<accession>A0ABY7GLD8</accession>
<dbReference type="PANTHER" id="PTHR13696">
    <property type="entry name" value="P-LOOP CONTAINING NUCLEOSIDE TRIPHOSPHATE HYDROLASE"/>
    <property type="match status" value="1"/>
</dbReference>
<dbReference type="Proteomes" id="UP001162780">
    <property type="component" value="Chromosome"/>
</dbReference>
<evidence type="ECO:0000259" key="1">
    <source>
        <dbReference type="Pfam" id="PF13614"/>
    </source>
</evidence>
<dbReference type="PANTHER" id="PTHR13696:SF69">
    <property type="entry name" value="PLASMID PARTITIONING PROTEIN-RELATED"/>
    <property type="match status" value="1"/>
</dbReference>
<evidence type="ECO:0000313" key="3">
    <source>
        <dbReference type="Proteomes" id="UP001162780"/>
    </source>
</evidence>
<dbReference type="InterPro" id="IPR050678">
    <property type="entry name" value="DNA_Partitioning_ATPase"/>
</dbReference>
<dbReference type="Pfam" id="PF13614">
    <property type="entry name" value="AAA_31"/>
    <property type="match status" value="1"/>
</dbReference>
<dbReference type="InterPro" id="IPR027417">
    <property type="entry name" value="P-loop_NTPase"/>
</dbReference>
<reference evidence="2" key="1">
    <citation type="submission" date="2022-11" db="EMBL/GenBank/DDBJ databases">
        <title>Methylomonas rapida sp. nov., Carotenoid-Producing Obligate Methanotrophs with High Growth Characteristics and Biotechnological Potential.</title>
        <authorList>
            <person name="Tikhonova E.N."/>
            <person name="Suleimanov R.Z."/>
            <person name="Miroshnikov K."/>
            <person name="Oshkin I.Y."/>
            <person name="Belova S.E."/>
            <person name="Danilova O.V."/>
            <person name="Ashikhmin A."/>
            <person name="Konopkin A."/>
            <person name="But S.Y."/>
            <person name="Khmelenina V.N."/>
            <person name="Kuznetsov N."/>
            <person name="Pimenov N.V."/>
            <person name="Dedysh S.N."/>
        </authorList>
    </citation>
    <scope>NUCLEOTIDE SEQUENCE</scope>
    <source>
        <strain evidence="2">MP1</strain>
    </source>
</reference>
<gene>
    <name evidence="2" type="ORF">NM686_001950</name>
</gene>
<dbReference type="InterPro" id="IPR025669">
    <property type="entry name" value="AAA_dom"/>
</dbReference>
<dbReference type="CDD" id="cd02042">
    <property type="entry name" value="ParAB_family"/>
    <property type="match status" value="1"/>
</dbReference>
<evidence type="ECO:0000313" key="2">
    <source>
        <dbReference type="EMBL" id="WAR45298.1"/>
    </source>
</evidence>
<sequence>MMKIWAVSNQKGGVGKTTSVVTLGGLLSSWGFRTLLVDLDPHGSLTSYFKMNPDQIEFSVYDLFRDASERKKNVNPENYVVKTEFDGLSVLPAATAIATLDRQVAQMGGMGLVIASALAKLKDDYDYAIIDSPPMLGVLMINALAACDHLIIPVLAEFLALKGLDRMVHTINMVFHSRKTPPRFTIVPTMYDKRTKAARESLAALLQQYPDNVWNSVIPVDTKVRDASRVGAPLSLFDPNAKAVEAYSELLELLLLDKAGDKSLANRA</sequence>
<keyword evidence="3" id="KW-1185">Reference proteome</keyword>
<feature type="domain" description="AAA" evidence="1">
    <location>
        <begin position="2"/>
        <end position="176"/>
    </location>
</feature>
<protein>
    <submittedName>
        <fullName evidence="2">ParA family protein</fullName>
    </submittedName>
</protein>
<dbReference type="Gene3D" id="3.40.50.300">
    <property type="entry name" value="P-loop containing nucleotide triphosphate hydrolases"/>
    <property type="match status" value="1"/>
</dbReference>
<organism evidence="2 3">
    <name type="scientific">Methylomonas rapida</name>
    <dbReference type="NCBI Taxonomy" id="2963939"/>
    <lineage>
        <taxon>Bacteria</taxon>
        <taxon>Pseudomonadati</taxon>
        <taxon>Pseudomonadota</taxon>
        <taxon>Gammaproteobacteria</taxon>
        <taxon>Methylococcales</taxon>
        <taxon>Methylococcaceae</taxon>
        <taxon>Methylomonas</taxon>
    </lineage>
</organism>
<dbReference type="SUPFAM" id="SSF52540">
    <property type="entry name" value="P-loop containing nucleoside triphosphate hydrolases"/>
    <property type="match status" value="1"/>
</dbReference>
<dbReference type="EMBL" id="CP113517">
    <property type="protein sequence ID" value="WAR45298.1"/>
    <property type="molecule type" value="Genomic_DNA"/>
</dbReference>
<proteinExistence type="predicted"/>
<name>A0ABY7GLD8_9GAMM</name>
<dbReference type="RefSeq" id="WP_255190269.1">
    <property type="nucleotide sequence ID" value="NZ_CP113517.1"/>
</dbReference>